<dbReference type="Pfam" id="PF02618">
    <property type="entry name" value="YceG"/>
    <property type="match status" value="1"/>
</dbReference>
<keyword evidence="9" id="KW-1185">Reference proteome</keyword>
<evidence type="ECO:0000256" key="4">
    <source>
        <dbReference type="ARBA" id="ARBA00023136"/>
    </source>
</evidence>
<dbReference type="InterPro" id="IPR003770">
    <property type="entry name" value="MLTG-like"/>
</dbReference>
<keyword evidence="7" id="KW-0997">Cell inner membrane</keyword>
<dbReference type="CDD" id="cd08010">
    <property type="entry name" value="MltG_like"/>
    <property type="match status" value="1"/>
</dbReference>
<evidence type="ECO:0000256" key="5">
    <source>
        <dbReference type="ARBA" id="ARBA00023239"/>
    </source>
</evidence>
<comment type="function">
    <text evidence="7">Functions as a peptidoglycan terminase that cleaves nascent peptidoglycan strands endolytically to terminate their elongation.</text>
</comment>
<dbReference type="PANTHER" id="PTHR30518">
    <property type="entry name" value="ENDOLYTIC MUREIN TRANSGLYCOSYLASE"/>
    <property type="match status" value="1"/>
</dbReference>
<keyword evidence="2 7" id="KW-0812">Transmembrane</keyword>
<gene>
    <name evidence="7" type="primary">mltG</name>
    <name evidence="8" type="ORF">ST1E_0655</name>
</gene>
<dbReference type="NCBIfam" id="TIGR00247">
    <property type="entry name" value="endolytic transglycosylase MltG"/>
    <property type="match status" value="1"/>
</dbReference>
<keyword evidence="4 7" id="KW-0472">Membrane</keyword>
<sequence>MLISELDMFLYYQAMFIMFLKRIFYSITIFFLLFFILFFCLIVDSFVWFIKPLDINQNTSDEFVVKFGDTTRDIIKSIRDTGIYIPEDKFLYISYIFRLDKIFRAGIYKISAFDSPVLLMRKLVNGDCIQNDNFRVVFIEGWKFNQFREELKNNPIIKQTIIDISDNDLMKMIGSDILCPEGLFYPDTYHVTPGLSDLDILKTSYKKNQMIITSLWENRQKDIPINTPYEALILASIIEKETGINDERGIISGVFINRLKLGMRLQSDPTVIYGMGDLFDSKEKNIDLKNDTPWNTYTRVGLPLTPISSVSMCSMIAALHPEKHNYIYFVSRGDGTTDFSEDLLSHNAKVYNFLIKRGLDFVR</sequence>
<feature type="site" description="Important for catalytic activity" evidence="7">
    <location>
        <position position="241"/>
    </location>
</feature>
<dbReference type="Proteomes" id="UP000011658">
    <property type="component" value="Chromosome"/>
</dbReference>
<name>M1MAY1_9PROT</name>
<comment type="similarity">
    <text evidence="7">Belongs to the transglycosylase MltG family.</text>
</comment>
<evidence type="ECO:0000256" key="1">
    <source>
        <dbReference type="ARBA" id="ARBA00022475"/>
    </source>
</evidence>
<evidence type="ECO:0000313" key="8">
    <source>
        <dbReference type="EMBL" id="AGF49045.1"/>
    </source>
</evidence>
<dbReference type="HOGENOM" id="CLU_025574_0_2_4"/>
<dbReference type="GO" id="GO:0005886">
    <property type="term" value="C:plasma membrane"/>
    <property type="evidence" value="ECO:0007669"/>
    <property type="project" value="UniProtKB-SubCell"/>
</dbReference>
<organism evidence="8 9">
    <name type="scientific">Candidatus Kinetoplastidibacterium galati TCC219</name>
    <dbReference type="NCBI Taxonomy" id="1208921"/>
    <lineage>
        <taxon>Bacteria</taxon>
        <taxon>Pseudomonadati</taxon>
        <taxon>Pseudomonadota</taxon>
        <taxon>Betaproteobacteria</taxon>
        <taxon>Candidatus Kinetoplastidibacterium</taxon>
    </lineage>
</organism>
<dbReference type="RefSeq" id="WP_015389530.1">
    <property type="nucleotide sequence ID" value="NC_020284.1"/>
</dbReference>
<evidence type="ECO:0000256" key="2">
    <source>
        <dbReference type="ARBA" id="ARBA00022692"/>
    </source>
</evidence>
<comment type="subcellular location">
    <subcellularLocation>
        <location evidence="7">Cell inner membrane</location>
        <topology evidence="7">Single-pass membrane protein</topology>
    </subcellularLocation>
</comment>
<evidence type="ECO:0000256" key="7">
    <source>
        <dbReference type="HAMAP-Rule" id="MF_02065"/>
    </source>
</evidence>
<dbReference type="HAMAP" id="MF_02065">
    <property type="entry name" value="MltG"/>
    <property type="match status" value="1"/>
</dbReference>
<keyword evidence="3 7" id="KW-1133">Transmembrane helix</keyword>
<dbReference type="Gene3D" id="3.30.160.60">
    <property type="entry name" value="Classic Zinc Finger"/>
    <property type="match status" value="1"/>
</dbReference>
<accession>M1MAY1</accession>
<feature type="transmembrane region" description="Helical" evidence="7">
    <location>
        <begin position="23"/>
        <end position="50"/>
    </location>
</feature>
<dbReference type="GO" id="GO:0071555">
    <property type="term" value="P:cell wall organization"/>
    <property type="evidence" value="ECO:0007669"/>
    <property type="project" value="UniProtKB-KW"/>
</dbReference>
<dbReference type="PANTHER" id="PTHR30518:SF2">
    <property type="entry name" value="ENDOLYTIC MUREIN TRANSGLYCOSYLASE"/>
    <property type="match status" value="1"/>
</dbReference>
<evidence type="ECO:0000313" key="9">
    <source>
        <dbReference type="Proteomes" id="UP000011658"/>
    </source>
</evidence>
<reference evidence="8 9" key="1">
    <citation type="journal article" date="2013" name="Genome Biol. Evol.">
        <title>Genome evolution and phylogenomic analysis of candidatus kinetoplastibacterium, the betaproteobacterial endosymbionts of strigomonas and angomonas.</title>
        <authorList>
            <person name="Alves J.M."/>
            <person name="Serrano M.G."/>
            <person name="Maia da Silva F."/>
            <person name="Voegtly L.J."/>
            <person name="Matveyev A.V."/>
            <person name="Teixeira M.M."/>
            <person name="Camargo E.P."/>
            <person name="Buck G.A."/>
        </authorList>
    </citation>
    <scope>NUCLEOTIDE SEQUENCE [LARGE SCALE GENOMIC DNA]</scope>
    <source>
        <strain evidence="8 9">TCC219</strain>
    </source>
</reference>
<proteinExistence type="inferred from homology"/>
<dbReference type="KEGG" id="kga:ST1E_0655"/>
<comment type="catalytic activity">
    <reaction evidence="7">
        <text>a peptidoglycan chain = a peptidoglycan chain with N-acetyl-1,6-anhydromuramyl-[peptide] at the reducing end + a peptidoglycan chain with N-acetylglucosamine at the non-reducing end.</text>
        <dbReference type="EC" id="4.2.2.29"/>
    </reaction>
</comment>
<dbReference type="EMBL" id="CP003806">
    <property type="protein sequence ID" value="AGF49045.1"/>
    <property type="molecule type" value="Genomic_DNA"/>
</dbReference>
<evidence type="ECO:0000256" key="6">
    <source>
        <dbReference type="ARBA" id="ARBA00023316"/>
    </source>
</evidence>
<dbReference type="EC" id="4.2.2.29" evidence="7"/>
<keyword evidence="1 7" id="KW-1003">Cell membrane</keyword>
<dbReference type="GO" id="GO:0009252">
    <property type="term" value="P:peptidoglycan biosynthetic process"/>
    <property type="evidence" value="ECO:0007669"/>
    <property type="project" value="UniProtKB-UniRule"/>
</dbReference>
<keyword evidence="6 7" id="KW-0961">Cell wall biogenesis/degradation</keyword>
<keyword evidence="5 7" id="KW-0456">Lyase</keyword>
<protein>
    <recommendedName>
        <fullName evidence="7">Endolytic murein transglycosylase</fullName>
        <ecNumber evidence="7">4.2.2.29</ecNumber>
    </recommendedName>
    <alternativeName>
        <fullName evidence="7">Peptidoglycan lytic transglycosylase</fullName>
    </alternativeName>
    <alternativeName>
        <fullName evidence="7">Peptidoglycan polymerization terminase</fullName>
    </alternativeName>
</protein>
<dbReference type="AlphaFoldDB" id="M1MAY1"/>
<dbReference type="PATRIC" id="fig|1208921.3.peg.326"/>
<dbReference type="GO" id="GO:0008932">
    <property type="term" value="F:lytic endotransglycosylase activity"/>
    <property type="evidence" value="ECO:0007669"/>
    <property type="project" value="UniProtKB-UniRule"/>
</dbReference>
<evidence type="ECO:0000256" key="3">
    <source>
        <dbReference type="ARBA" id="ARBA00022989"/>
    </source>
</evidence>
<dbReference type="eggNOG" id="COG1559">
    <property type="taxonomic scope" value="Bacteria"/>
</dbReference>
<dbReference type="STRING" id="1208921.ST1E_0655"/>